<comment type="cofactor">
    <cofactor evidence="1">
        <name>Zn(2+)</name>
        <dbReference type="ChEBI" id="CHEBI:29105"/>
    </cofactor>
</comment>
<sequence length="252" mass="25736">MRRRPAGEPGLADLSWPALPPAPTVLVPLGSTEQHGPHLPLHTDTVIATEVARAAAALLRRARPGGPVLVAPAIAYGASGEHQDFPGTASIGNEALGSLLVELVRSLSRWAGRVVVVNGHGGNLRALTAAVPRMRDEGHHVAWAPCAAGASDAHAGHTETSLMLHLAPHLVDMAGAEPGNLAPLAELLPEITAKGVAGVSPSGVLGDPTTASAEEGRRLLGRMAADVAARVGHARTDRSGRLLRAEAAPCPA</sequence>
<evidence type="ECO:0000313" key="7">
    <source>
        <dbReference type="Proteomes" id="UP001596004"/>
    </source>
</evidence>
<keyword evidence="7" id="KW-1185">Reference proteome</keyword>
<name>A0ABV9CQY8_9ACTN</name>
<dbReference type="NCBIfam" id="TIGR03964">
    <property type="entry name" value="mycofact_creat"/>
    <property type="match status" value="1"/>
</dbReference>
<dbReference type="EMBL" id="JBHSFP010000034">
    <property type="protein sequence ID" value="MFC4535715.1"/>
    <property type="molecule type" value="Genomic_DNA"/>
</dbReference>
<keyword evidence="2" id="KW-0479">Metal-binding</keyword>
<evidence type="ECO:0000256" key="3">
    <source>
        <dbReference type="ARBA" id="ARBA00022801"/>
    </source>
</evidence>
<dbReference type="RefSeq" id="WP_380848817.1">
    <property type="nucleotide sequence ID" value="NZ_JBHSFP010000034.1"/>
</dbReference>
<dbReference type="InterPro" id="IPR003785">
    <property type="entry name" value="Creatininase/forma_Hydrolase"/>
</dbReference>
<keyword evidence="4" id="KW-0862">Zinc</keyword>
<comment type="caution">
    <text evidence="6">The sequence shown here is derived from an EMBL/GenBank/DDBJ whole genome shotgun (WGS) entry which is preliminary data.</text>
</comment>
<keyword evidence="3" id="KW-0378">Hydrolase</keyword>
<dbReference type="InterPro" id="IPR023871">
    <property type="entry name" value="MftE"/>
</dbReference>
<evidence type="ECO:0000256" key="1">
    <source>
        <dbReference type="ARBA" id="ARBA00001947"/>
    </source>
</evidence>
<evidence type="ECO:0000256" key="4">
    <source>
        <dbReference type="ARBA" id="ARBA00022833"/>
    </source>
</evidence>
<organism evidence="6 7">
    <name type="scientific">Sphaerisporangium dianthi</name>
    <dbReference type="NCBI Taxonomy" id="1436120"/>
    <lineage>
        <taxon>Bacteria</taxon>
        <taxon>Bacillati</taxon>
        <taxon>Actinomycetota</taxon>
        <taxon>Actinomycetes</taxon>
        <taxon>Streptosporangiales</taxon>
        <taxon>Streptosporangiaceae</taxon>
        <taxon>Sphaerisporangium</taxon>
    </lineage>
</organism>
<gene>
    <name evidence="6" type="primary">mftE</name>
    <name evidence="6" type="ORF">ACFO60_33550</name>
</gene>
<evidence type="ECO:0000313" key="6">
    <source>
        <dbReference type="EMBL" id="MFC4535715.1"/>
    </source>
</evidence>
<reference evidence="7" key="1">
    <citation type="journal article" date="2019" name="Int. J. Syst. Evol. Microbiol.">
        <title>The Global Catalogue of Microorganisms (GCM) 10K type strain sequencing project: providing services to taxonomists for standard genome sequencing and annotation.</title>
        <authorList>
            <consortium name="The Broad Institute Genomics Platform"/>
            <consortium name="The Broad Institute Genome Sequencing Center for Infectious Disease"/>
            <person name="Wu L."/>
            <person name="Ma J."/>
        </authorList>
    </citation>
    <scope>NUCLEOTIDE SEQUENCE [LARGE SCALE GENOMIC DNA]</scope>
    <source>
        <strain evidence="7">CGMCC 4.7132</strain>
    </source>
</reference>
<dbReference type="Proteomes" id="UP001596004">
    <property type="component" value="Unassembled WGS sequence"/>
</dbReference>
<accession>A0ABV9CQY8</accession>
<comment type="similarity">
    <text evidence="5">Belongs to the creatininase superfamily.</text>
</comment>
<proteinExistence type="inferred from homology"/>
<dbReference type="PANTHER" id="PTHR35005">
    <property type="entry name" value="3-DEHYDRO-SCYLLO-INOSOSE HYDROLASE"/>
    <property type="match status" value="1"/>
</dbReference>
<dbReference type="PANTHER" id="PTHR35005:SF1">
    <property type="entry name" value="2-AMINO-5-FORMYLAMINO-6-RIBOSYLAMINOPYRIMIDIN-4(3H)-ONE 5'-MONOPHOSPHATE DEFORMYLASE"/>
    <property type="match status" value="1"/>
</dbReference>
<dbReference type="Pfam" id="PF02633">
    <property type="entry name" value="Creatininase"/>
    <property type="match status" value="1"/>
</dbReference>
<dbReference type="InterPro" id="IPR024087">
    <property type="entry name" value="Creatininase-like_sf"/>
</dbReference>
<dbReference type="Gene3D" id="3.40.50.10310">
    <property type="entry name" value="Creatininase"/>
    <property type="match status" value="1"/>
</dbReference>
<dbReference type="SUPFAM" id="SSF102215">
    <property type="entry name" value="Creatininase"/>
    <property type="match status" value="1"/>
</dbReference>
<evidence type="ECO:0000256" key="2">
    <source>
        <dbReference type="ARBA" id="ARBA00022723"/>
    </source>
</evidence>
<protein>
    <submittedName>
        <fullName evidence="6">Mycofactocin biosynthesis peptidyl-dipeptidase MftE</fullName>
    </submittedName>
</protein>
<evidence type="ECO:0000256" key="5">
    <source>
        <dbReference type="ARBA" id="ARBA00024029"/>
    </source>
</evidence>